<name>A0A656GIJ0_PSEA0</name>
<feature type="non-terminal residue" evidence="1">
    <location>
        <position position="1"/>
    </location>
</feature>
<accession>A0A656GIJ0</accession>
<evidence type="ECO:0000313" key="2">
    <source>
        <dbReference type="Proteomes" id="UP000003465"/>
    </source>
</evidence>
<dbReference type="Proteomes" id="UP000003465">
    <property type="component" value="Unassembled WGS sequence"/>
</dbReference>
<sequence length="123" mass="13653">GDHRVGRSVNPALIKLPRKEPRQVLGTASQKRSLALVSATYPMRPSSVPVPANSALMFALVANTKDCADGFTFHLVNSFYPYPWTLIFGIFSADERFVIEAFFGHLTPEIGNRFQPKLPVDFS</sequence>
<protein>
    <submittedName>
        <fullName evidence="1">Uncharacterized protein</fullName>
    </submittedName>
</protein>
<dbReference type="AlphaFoldDB" id="A0A656GIJ0"/>
<dbReference type="EMBL" id="AEAG01001702">
    <property type="protein sequence ID" value="EGH25896.1"/>
    <property type="molecule type" value="Genomic_DNA"/>
</dbReference>
<gene>
    <name evidence="1" type="ORF">PSYMO_32564</name>
</gene>
<reference evidence="1 2" key="1">
    <citation type="journal article" date="2011" name="PLoS Pathog.">
        <title>Dynamic evolution of pathogenicity revealed by sequencing and comparative genomics of 19 Pseudomonas syringae isolates.</title>
        <authorList>
            <person name="Baltrus D.A."/>
            <person name="Nishimura M.T."/>
            <person name="Romanchuk A."/>
            <person name="Chang J.H."/>
            <person name="Mukhtar M.S."/>
            <person name="Cherkis K."/>
            <person name="Roach J."/>
            <person name="Grant S.R."/>
            <person name="Jones C.D."/>
            <person name="Dangl J.L."/>
        </authorList>
    </citation>
    <scope>NUCLEOTIDE SEQUENCE [LARGE SCALE GENOMIC DNA]</scope>
    <source>
        <strain evidence="1 2">301020</strain>
    </source>
</reference>
<evidence type="ECO:0000313" key="1">
    <source>
        <dbReference type="EMBL" id="EGH25896.1"/>
    </source>
</evidence>
<proteinExistence type="predicted"/>
<organism evidence="1 2">
    <name type="scientific">Pseudomonas amygdali pv. mori str. 301020</name>
    <dbReference type="NCBI Taxonomy" id="629261"/>
    <lineage>
        <taxon>Bacteria</taxon>
        <taxon>Pseudomonadati</taxon>
        <taxon>Pseudomonadota</taxon>
        <taxon>Gammaproteobacteria</taxon>
        <taxon>Pseudomonadales</taxon>
        <taxon>Pseudomonadaceae</taxon>
        <taxon>Pseudomonas</taxon>
        <taxon>Pseudomonas amygdali</taxon>
    </lineage>
</organism>
<comment type="caution">
    <text evidence="1">The sequence shown here is derived from an EMBL/GenBank/DDBJ whole genome shotgun (WGS) entry which is preliminary data.</text>
</comment>